<dbReference type="EMBL" id="CAJOBH010176441">
    <property type="protein sequence ID" value="CAF4926443.1"/>
    <property type="molecule type" value="Genomic_DNA"/>
</dbReference>
<dbReference type="AlphaFoldDB" id="A0A8S3CWE7"/>
<organism evidence="2 3">
    <name type="scientific">Rotaria magnacalcarata</name>
    <dbReference type="NCBI Taxonomy" id="392030"/>
    <lineage>
        <taxon>Eukaryota</taxon>
        <taxon>Metazoa</taxon>
        <taxon>Spiralia</taxon>
        <taxon>Gnathifera</taxon>
        <taxon>Rotifera</taxon>
        <taxon>Eurotatoria</taxon>
        <taxon>Bdelloidea</taxon>
        <taxon>Philodinida</taxon>
        <taxon>Philodinidae</taxon>
        <taxon>Rotaria</taxon>
    </lineage>
</organism>
<evidence type="ECO:0000313" key="3">
    <source>
        <dbReference type="Proteomes" id="UP000681967"/>
    </source>
</evidence>
<feature type="compositionally biased region" description="Polar residues" evidence="1">
    <location>
        <begin position="7"/>
        <end position="16"/>
    </location>
</feature>
<dbReference type="Proteomes" id="UP000681967">
    <property type="component" value="Unassembled WGS sequence"/>
</dbReference>
<proteinExistence type="predicted"/>
<feature type="region of interest" description="Disordered" evidence="1">
    <location>
        <begin position="1"/>
        <end position="76"/>
    </location>
</feature>
<name>A0A8S3CWE7_9BILA</name>
<gene>
    <name evidence="2" type="ORF">BYL167_LOCUS53156</name>
</gene>
<protein>
    <submittedName>
        <fullName evidence="2">Uncharacterized protein</fullName>
    </submittedName>
</protein>
<feature type="compositionally biased region" description="Acidic residues" evidence="1">
    <location>
        <begin position="26"/>
        <end position="41"/>
    </location>
</feature>
<comment type="caution">
    <text evidence="2">The sequence shown here is derived from an EMBL/GenBank/DDBJ whole genome shotgun (WGS) entry which is preliminary data.</text>
</comment>
<sequence length="76" mass="8584">MHHPLTKSPQQFNSLILPNGLIQNMNDDDQTNDDIADDVDDSSSQHSGNGLSEQQQQQQQQFLCQPHPVHLQAHWG</sequence>
<accession>A0A8S3CWE7</accession>
<evidence type="ECO:0000256" key="1">
    <source>
        <dbReference type="SAM" id="MobiDB-lite"/>
    </source>
</evidence>
<evidence type="ECO:0000313" key="2">
    <source>
        <dbReference type="EMBL" id="CAF4926443.1"/>
    </source>
</evidence>
<reference evidence="2" key="1">
    <citation type="submission" date="2021-02" db="EMBL/GenBank/DDBJ databases">
        <authorList>
            <person name="Nowell W R."/>
        </authorList>
    </citation>
    <scope>NUCLEOTIDE SEQUENCE</scope>
</reference>